<proteinExistence type="predicted"/>
<keyword evidence="2" id="KW-1185">Reference proteome</keyword>
<name>C0R8S0_BORVA</name>
<dbReference type="HOGENOM" id="CLU_3305770_0_0_12"/>
<dbReference type="AlphaFoldDB" id="C0R8S0"/>
<dbReference type="EMBL" id="CP001437">
    <property type="protein sequence ID" value="ACN52858.1"/>
    <property type="molecule type" value="Genomic_DNA"/>
</dbReference>
<geneLocation type="plasmid" evidence="1 2">
    <name>VS116_lp25</name>
</geneLocation>
<dbReference type="Proteomes" id="UP000006163">
    <property type="component" value="Plasmid VS116_lp25"/>
</dbReference>
<protein>
    <submittedName>
        <fullName evidence="1">Pfs protein</fullName>
    </submittedName>
</protein>
<reference evidence="1 2" key="1">
    <citation type="journal article" date="2012" name="J. Bacteriol.">
        <title>Whole-Genome Sequences of Borrelia bissettii, Borrelia valaisiana, and Borrelia spielmanii.</title>
        <authorList>
            <person name="Schutzer S.E."/>
            <person name="Fraser-Liggett C.M."/>
            <person name="Qiu W.G."/>
            <person name="Kraiczy P."/>
            <person name="Mongodin E.F."/>
            <person name="Dunn J.J."/>
            <person name="Luft B.J."/>
            <person name="Casjens S.R."/>
        </authorList>
    </citation>
    <scope>NUCLEOTIDE SEQUENCE [LARGE SCALE GENOMIC DNA]</scope>
    <source>
        <strain evidence="1 2">VS116</strain>
        <plasmid evidence="1">VS116_lp25</plasmid>
    </source>
</reference>
<keyword evidence="1" id="KW-0614">Plasmid</keyword>
<sequence length="39" mass="4528">MRGISDIVNNENNYDDYKKFIRQASINSAKTAVKLIIKR</sequence>
<gene>
    <name evidence="1" type="ORF">BVAVS116_E0039</name>
</gene>
<evidence type="ECO:0000313" key="2">
    <source>
        <dbReference type="Proteomes" id="UP000006163"/>
    </source>
</evidence>
<organism evidence="1 2">
    <name type="scientific">Borreliella valaisiana VS116</name>
    <dbReference type="NCBI Taxonomy" id="445987"/>
    <lineage>
        <taxon>Bacteria</taxon>
        <taxon>Pseudomonadati</taxon>
        <taxon>Spirochaetota</taxon>
        <taxon>Spirochaetia</taxon>
        <taxon>Spirochaetales</taxon>
        <taxon>Borreliaceae</taxon>
        <taxon>Borreliella</taxon>
    </lineage>
</organism>
<evidence type="ECO:0000313" key="1">
    <source>
        <dbReference type="EMBL" id="ACN52858.1"/>
    </source>
</evidence>
<accession>C0R8S0</accession>